<keyword evidence="7" id="KW-0479">Metal-binding</keyword>
<comment type="cofactor">
    <cofactor evidence="1">
        <name>Zn(2+)</name>
        <dbReference type="ChEBI" id="CHEBI:29105"/>
    </cofactor>
</comment>
<sequence>MLLQNLAAVSAIAGIAAGASLPFPASSHGSHGQSPLITQDPQQIIYDVRRFHVDSRGELDEILRHAKSHDLDVWRVTRDDVDIYFPESSTIPNIFQSKNSTALSPSWTPISPVTTLANHPYPTIGTWNLTTIHNCSFHNSFHDWLDIHSFMQQMAEDYPDVVRVVRIGRTAEGRDIVGLDIGIRERNKKGKPKNWRKHRTVIQGAQHAREWIATSTALYFAHSLLVNKKERGSMTKLLERMDFTIIPVPNPDGYVYTWEHERLWYKNRQDVVGGGGKCKGLDLNRNWGYEWEPASDHKVCTEWYPGEHAFEALETRAISSYLKWTPNIRAFIDLRSYGQLIMHPFSHSCKAHPKDEENLIEAGLGMAKALTKKHGTHMIAGSLCDKLYSAGGNIIDWVYAEAKVSVAYSVMLRDTGTYGFLLPATMIRPVGEETADMVAYLAKWIKTRKP</sequence>
<dbReference type="Pfam" id="PF00246">
    <property type="entry name" value="Peptidase_M14"/>
    <property type="match status" value="1"/>
</dbReference>
<keyword evidence="8 17" id="KW-0732">Signal</keyword>
<evidence type="ECO:0000259" key="18">
    <source>
        <dbReference type="PROSITE" id="PS52035"/>
    </source>
</evidence>
<dbReference type="PANTHER" id="PTHR11705">
    <property type="entry name" value="PROTEASE FAMILY M14 CARBOXYPEPTIDASE A,B"/>
    <property type="match status" value="1"/>
</dbReference>
<protein>
    <recommendedName>
        <fullName evidence="14">Inactive metallocarboxypeptidase ECM14</fullName>
    </recommendedName>
    <alternativeName>
        <fullName evidence="15">Inactive metallocarboxypeptidase ecm14</fullName>
    </alternativeName>
</protein>
<evidence type="ECO:0000256" key="2">
    <source>
        <dbReference type="ARBA" id="ARBA00004613"/>
    </source>
</evidence>
<accession>A0A0C3LGI9</accession>
<dbReference type="Proteomes" id="UP000054248">
    <property type="component" value="Unassembled WGS sequence"/>
</dbReference>
<dbReference type="EMBL" id="KN823169">
    <property type="protein sequence ID" value="KIO20577.1"/>
    <property type="molecule type" value="Genomic_DNA"/>
</dbReference>
<evidence type="ECO:0000256" key="6">
    <source>
        <dbReference type="ARBA" id="ARBA00022670"/>
    </source>
</evidence>
<keyword evidence="20" id="KW-1185">Reference proteome</keyword>
<keyword evidence="10" id="KW-0862">Zinc</keyword>
<comment type="subcellular location">
    <subcellularLocation>
        <location evidence="2">Secreted</location>
    </subcellularLocation>
</comment>
<evidence type="ECO:0000256" key="7">
    <source>
        <dbReference type="ARBA" id="ARBA00022723"/>
    </source>
</evidence>
<evidence type="ECO:0000313" key="19">
    <source>
        <dbReference type="EMBL" id="KIO20577.1"/>
    </source>
</evidence>
<name>A0A0C3LGI9_9AGAM</name>
<reference evidence="19 20" key="1">
    <citation type="submission" date="2014-04" db="EMBL/GenBank/DDBJ databases">
        <authorList>
            <consortium name="DOE Joint Genome Institute"/>
            <person name="Kuo A."/>
            <person name="Girlanda M."/>
            <person name="Perotto S."/>
            <person name="Kohler A."/>
            <person name="Nagy L.G."/>
            <person name="Floudas D."/>
            <person name="Copeland A."/>
            <person name="Barry K.W."/>
            <person name="Cichocki N."/>
            <person name="Veneault-Fourrey C."/>
            <person name="LaButti K."/>
            <person name="Lindquist E.A."/>
            <person name="Lipzen A."/>
            <person name="Lundell T."/>
            <person name="Morin E."/>
            <person name="Murat C."/>
            <person name="Sun H."/>
            <person name="Tunlid A."/>
            <person name="Henrissat B."/>
            <person name="Grigoriev I.V."/>
            <person name="Hibbett D.S."/>
            <person name="Martin F."/>
            <person name="Nordberg H.P."/>
            <person name="Cantor M.N."/>
            <person name="Hua S.X."/>
        </authorList>
    </citation>
    <scope>NUCLEOTIDE SEQUENCE [LARGE SCALE GENOMIC DNA]</scope>
    <source>
        <strain evidence="19 20">MUT 4182</strain>
    </source>
</reference>
<evidence type="ECO:0000256" key="14">
    <source>
        <dbReference type="ARBA" id="ARBA00026187"/>
    </source>
</evidence>
<dbReference type="SUPFAM" id="SSF53187">
    <property type="entry name" value="Zn-dependent exopeptidases"/>
    <property type="match status" value="1"/>
</dbReference>
<evidence type="ECO:0000256" key="5">
    <source>
        <dbReference type="ARBA" id="ARBA00022645"/>
    </source>
</evidence>
<comment type="caution">
    <text evidence="16">Lacks conserved residue(s) required for the propagation of feature annotation.</text>
</comment>
<keyword evidence="5" id="KW-0121">Carboxypeptidase</keyword>
<evidence type="ECO:0000256" key="1">
    <source>
        <dbReference type="ARBA" id="ARBA00001947"/>
    </source>
</evidence>
<dbReference type="GO" id="GO:0004181">
    <property type="term" value="F:metallocarboxypeptidase activity"/>
    <property type="evidence" value="ECO:0007669"/>
    <property type="project" value="InterPro"/>
</dbReference>
<keyword evidence="12" id="KW-1015">Disulfide bond</keyword>
<proteinExistence type="inferred from homology"/>
<dbReference type="GO" id="GO:0006508">
    <property type="term" value="P:proteolysis"/>
    <property type="evidence" value="ECO:0007669"/>
    <property type="project" value="UniProtKB-KW"/>
</dbReference>
<gene>
    <name evidence="19" type="ORF">M407DRAFT_245748</name>
</gene>
<feature type="chain" id="PRO_5002166646" description="Inactive metallocarboxypeptidase ECM14" evidence="17">
    <location>
        <begin position="19"/>
        <end position="450"/>
    </location>
</feature>
<feature type="signal peptide" evidence="17">
    <location>
        <begin position="1"/>
        <end position="18"/>
    </location>
</feature>
<dbReference type="STRING" id="1051891.A0A0C3LGI9"/>
<dbReference type="CDD" id="cd03860">
    <property type="entry name" value="M14_CP_A-B_like"/>
    <property type="match status" value="1"/>
</dbReference>
<evidence type="ECO:0000256" key="12">
    <source>
        <dbReference type="ARBA" id="ARBA00023157"/>
    </source>
</evidence>
<keyword evidence="6" id="KW-0645">Protease</keyword>
<reference evidence="20" key="2">
    <citation type="submission" date="2015-01" db="EMBL/GenBank/DDBJ databases">
        <title>Evolutionary Origins and Diversification of the Mycorrhizal Mutualists.</title>
        <authorList>
            <consortium name="DOE Joint Genome Institute"/>
            <consortium name="Mycorrhizal Genomics Consortium"/>
            <person name="Kohler A."/>
            <person name="Kuo A."/>
            <person name="Nagy L.G."/>
            <person name="Floudas D."/>
            <person name="Copeland A."/>
            <person name="Barry K.W."/>
            <person name="Cichocki N."/>
            <person name="Veneault-Fourrey C."/>
            <person name="LaButti K."/>
            <person name="Lindquist E.A."/>
            <person name="Lipzen A."/>
            <person name="Lundell T."/>
            <person name="Morin E."/>
            <person name="Murat C."/>
            <person name="Riley R."/>
            <person name="Ohm R."/>
            <person name="Sun H."/>
            <person name="Tunlid A."/>
            <person name="Henrissat B."/>
            <person name="Grigoriev I.V."/>
            <person name="Hibbett D.S."/>
            <person name="Martin F."/>
        </authorList>
    </citation>
    <scope>NUCLEOTIDE SEQUENCE [LARGE SCALE GENOMIC DNA]</scope>
    <source>
        <strain evidence="20">MUT 4182</strain>
    </source>
</reference>
<dbReference type="AlphaFoldDB" id="A0A0C3LGI9"/>
<organism evidence="19 20">
    <name type="scientific">Tulasnella calospora MUT 4182</name>
    <dbReference type="NCBI Taxonomy" id="1051891"/>
    <lineage>
        <taxon>Eukaryota</taxon>
        <taxon>Fungi</taxon>
        <taxon>Dikarya</taxon>
        <taxon>Basidiomycota</taxon>
        <taxon>Agaricomycotina</taxon>
        <taxon>Agaricomycetes</taxon>
        <taxon>Cantharellales</taxon>
        <taxon>Tulasnellaceae</taxon>
        <taxon>Tulasnella</taxon>
    </lineage>
</organism>
<dbReference type="Gene3D" id="3.40.630.10">
    <property type="entry name" value="Zn peptidases"/>
    <property type="match status" value="1"/>
</dbReference>
<dbReference type="SMART" id="SM00631">
    <property type="entry name" value="Zn_pept"/>
    <property type="match status" value="1"/>
</dbReference>
<dbReference type="GO" id="GO:0005615">
    <property type="term" value="C:extracellular space"/>
    <property type="evidence" value="ECO:0007669"/>
    <property type="project" value="TreeGrafter"/>
</dbReference>
<evidence type="ECO:0000313" key="20">
    <source>
        <dbReference type="Proteomes" id="UP000054248"/>
    </source>
</evidence>
<dbReference type="GO" id="GO:0008270">
    <property type="term" value="F:zinc ion binding"/>
    <property type="evidence" value="ECO:0007669"/>
    <property type="project" value="InterPro"/>
</dbReference>
<evidence type="ECO:0000256" key="17">
    <source>
        <dbReference type="SAM" id="SignalP"/>
    </source>
</evidence>
<evidence type="ECO:0000256" key="11">
    <source>
        <dbReference type="ARBA" id="ARBA00023049"/>
    </source>
</evidence>
<comment type="function">
    <text evidence="13">Inactive carboxypeptidase that may play a role in cell wall organization and biogenesis.</text>
</comment>
<keyword evidence="11" id="KW-0482">Metalloprotease</keyword>
<evidence type="ECO:0000256" key="4">
    <source>
        <dbReference type="ARBA" id="ARBA00022525"/>
    </source>
</evidence>
<evidence type="ECO:0000256" key="8">
    <source>
        <dbReference type="ARBA" id="ARBA00022729"/>
    </source>
</evidence>
<feature type="domain" description="Peptidase M14" evidence="18">
    <location>
        <begin position="140"/>
        <end position="445"/>
    </location>
</feature>
<keyword evidence="9" id="KW-0378">Hydrolase</keyword>
<dbReference type="InterPro" id="IPR000834">
    <property type="entry name" value="Peptidase_M14"/>
</dbReference>
<dbReference type="PANTHER" id="PTHR11705:SF147">
    <property type="entry name" value="INACTIVE METALLOCARBOXYPEPTIDASE ECM14"/>
    <property type="match status" value="1"/>
</dbReference>
<dbReference type="PRINTS" id="PR00765">
    <property type="entry name" value="CRBOXYPTASEA"/>
</dbReference>
<evidence type="ECO:0000256" key="16">
    <source>
        <dbReference type="PROSITE-ProRule" id="PRU01379"/>
    </source>
</evidence>
<evidence type="ECO:0000256" key="15">
    <source>
        <dbReference type="ARBA" id="ARBA00026213"/>
    </source>
</evidence>
<evidence type="ECO:0000256" key="9">
    <source>
        <dbReference type="ARBA" id="ARBA00022801"/>
    </source>
</evidence>
<dbReference type="OrthoDB" id="3626597at2759"/>
<dbReference type="HOGENOM" id="CLU_019326_1_2_1"/>
<keyword evidence="4" id="KW-0964">Secreted</keyword>
<dbReference type="FunFam" id="3.40.630.10:FF:000084">
    <property type="entry name" value="Carboxypeptidase B2"/>
    <property type="match status" value="1"/>
</dbReference>
<evidence type="ECO:0000256" key="13">
    <source>
        <dbReference type="ARBA" id="ARBA00025210"/>
    </source>
</evidence>
<evidence type="ECO:0000256" key="10">
    <source>
        <dbReference type="ARBA" id="ARBA00022833"/>
    </source>
</evidence>
<comment type="similarity">
    <text evidence="3 16">Belongs to the peptidase M14 family.</text>
</comment>
<evidence type="ECO:0000256" key="3">
    <source>
        <dbReference type="ARBA" id="ARBA00005988"/>
    </source>
</evidence>
<dbReference type="PROSITE" id="PS52035">
    <property type="entry name" value="PEPTIDASE_M14"/>
    <property type="match status" value="1"/>
</dbReference>